<dbReference type="EMBL" id="CP080764">
    <property type="protein sequence ID" value="QYY41905.1"/>
    <property type="molecule type" value="Genomic_DNA"/>
</dbReference>
<feature type="compositionally biased region" description="Low complexity" evidence="1">
    <location>
        <begin position="79"/>
        <end position="88"/>
    </location>
</feature>
<feature type="region of interest" description="Disordered" evidence="1">
    <location>
        <begin position="79"/>
        <end position="98"/>
    </location>
</feature>
<dbReference type="SUPFAM" id="SSF55383">
    <property type="entry name" value="Copper amine oxidase, domain N"/>
    <property type="match status" value="1"/>
</dbReference>
<dbReference type="RefSeq" id="WP_204244856.1">
    <property type="nucleotide sequence ID" value="NZ_CP080764.1"/>
</dbReference>
<feature type="signal peptide" evidence="2">
    <location>
        <begin position="1"/>
        <end position="23"/>
    </location>
</feature>
<name>A0ABX8Y965_ANETH</name>
<proteinExistence type="predicted"/>
<dbReference type="Gene3D" id="3.30.457.10">
    <property type="entry name" value="Copper amine oxidase-like, N-terminal domain"/>
    <property type="match status" value="1"/>
</dbReference>
<dbReference type="Proteomes" id="UP000826616">
    <property type="component" value="Chromosome"/>
</dbReference>
<organism evidence="4 5">
    <name type="scientific">Aneurinibacillus thermoaerophilus</name>
    <dbReference type="NCBI Taxonomy" id="143495"/>
    <lineage>
        <taxon>Bacteria</taxon>
        <taxon>Bacillati</taxon>
        <taxon>Bacillota</taxon>
        <taxon>Bacilli</taxon>
        <taxon>Bacillales</taxon>
        <taxon>Paenibacillaceae</taxon>
        <taxon>Aneurinibacillus group</taxon>
        <taxon>Aneurinibacillus</taxon>
    </lineage>
</organism>
<gene>
    <name evidence="4" type="ORF">K3F53_13530</name>
</gene>
<dbReference type="Pfam" id="PF07833">
    <property type="entry name" value="Cu_amine_oxidN1"/>
    <property type="match status" value="1"/>
</dbReference>
<keyword evidence="2" id="KW-0732">Signal</keyword>
<evidence type="ECO:0000259" key="3">
    <source>
        <dbReference type="Pfam" id="PF07833"/>
    </source>
</evidence>
<dbReference type="GeneID" id="97142398"/>
<protein>
    <submittedName>
        <fullName evidence="4">Copper amine oxidase N-terminal domain-containing protein</fullName>
    </submittedName>
</protein>
<evidence type="ECO:0000256" key="2">
    <source>
        <dbReference type="SAM" id="SignalP"/>
    </source>
</evidence>
<feature type="domain" description="Copper amine oxidase-like N-terminal" evidence="3">
    <location>
        <begin position="108"/>
        <end position="214"/>
    </location>
</feature>
<accession>A0ABX8Y965</accession>
<keyword evidence="5" id="KW-1185">Reference proteome</keyword>
<evidence type="ECO:0000313" key="5">
    <source>
        <dbReference type="Proteomes" id="UP000826616"/>
    </source>
</evidence>
<sequence length="221" mass="24115">MNKKIVSSLLAATLLAGGTSVFAQTADATAKPQKQESTTKKTGLENALEHVKNETARQHIMDNIEKQWKATTGDSVTVTTGDSVTVTPGKEDKPKEEAKKPSVIVIKINGKIMITNQKPIIINNRTVVPLRSIFESLGAEIKWDAKKQTVYATKGNRKVMIKIGDQNAVVNGKKVKLNQKATIVNNRTMVPLRFVSEALGASVEWDAKNATVHIKTTIKTN</sequence>
<dbReference type="InterPro" id="IPR036582">
    <property type="entry name" value="Mao_N_sf"/>
</dbReference>
<feature type="compositionally biased region" description="Basic and acidic residues" evidence="1">
    <location>
        <begin position="89"/>
        <end position="98"/>
    </location>
</feature>
<evidence type="ECO:0000313" key="4">
    <source>
        <dbReference type="EMBL" id="QYY41905.1"/>
    </source>
</evidence>
<dbReference type="InterPro" id="IPR012854">
    <property type="entry name" value="Cu_amine_oxidase-like_N"/>
</dbReference>
<feature type="chain" id="PRO_5045620245" evidence="2">
    <location>
        <begin position="24"/>
        <end position="221"/>
    </location>
</feature>
<evidence type="ECO:0000256" key="1">
    <source>
        <dbReference type="SAM" id="MobiDB-lite"/>
    </source>
</evidence>
<reference evidence="4 5" key="1">
    <citation type="submission" date="2021-08" db="EMBL/GenBank/DDBJ databases">
        <title>Complete genome sequence of the strain Aneurinibacillus thermoaerophilus CCM 8960.</title>
        <authorList>
            <person name="Musilova J."/>
            <person name="Kourilova X."/>
            <person name="Pernicova I."/>
            <person name="Bezdicek M."/>
            <person name="Lengerova M."/>
            <person name="Obruca S."/>
            <person name="Sedlar K."/>
        </authorList>
    </citation>
    <scope>NUCLEOTIDE SEQUENCE [LARGE SCALE GENOMIC DNA]</scope>
    <source>
        <strain evidence="4 5">CCM 8960</strain>
    </source>
</reference>